<evidence type="ECO:0000313" key="3">
    <source>
        <dbReference type="Proteomes" id="UP000749559"/>
    </source>
</evidence>
<organism evidence="2 3">
    <name type="scientific">Owenia fusiformis</name>
    <name type="common">Polychaete worm</name>
    <dbReference type="NCBI Taxonomy" id="6347"/>
    <lineage>
        <taxon>Eukaryota</taxon>
        <taxon>Metazoa</taxon>
        <taxon>Spiralia</taxon>
        <taxon>Lophotrochozoa</taxon>
        <taxon>Annelida</taxon>
        <taxon>Polychaeta</taxon>
        <taxon>Sedentaria</taxon>
        <taxon>Canalipalpata</taxon>
        <taxon>Sabellida</taxon>
        <taxon>Oweniida</taxon>
        <taxon>Oweniidae</taxon>
        <taxon>Owenia</taxon>
    </lineage>
</organism>
<feature type="compositionally biased region" description="Basic and acidic residues" evidence="1">
    <location>
        <begin position="546"/>
        <end position="561"/>
    </location>
</feature>
<feature type="compositionally biased region" description="Polar residues" evidence="1">
    <location>
        <begin position="409"/>
        <end position="421"/>
    </location>
</feature>
<feature type="compositionally biased region" description="Acidic residues" evidence="1">
    <location>
        <begin position="571"/>
        <end position="585"/>
    </location>
</feature>
<feature type="compositionally biased region" description="Pro residues" evidence="1">
    <location>
        <begin position="362"/>
        <end position="371"/>
    </location>
</feature>
<evidence type="ECO:0000256" key="1">
    <source>
        <dbReference type="SAM" id="MobiDB-lite"/>
    </source>
</evidence>
<feature type="compositionally biased region" description="Low complexity" evidence="1">
    <location>
        <begin position="54"/>
        <end position="82"/>
    </location>
</feature>
<dbReference type="InterPro" id="IPR028257">
    <property type="entry name" value="CEP126"/>
</dbReference>
<feature type="compositionally biased region" description="Polar residues" evidence="1">
    <location>
        <begin position="724"/>
        <end position="738"/>
    </location>
</feature>
<dbReference type="OrthoDB" id="9900339at2759"/>
<feature type="compositionally biased region" description="Low complexity" evidence="1">
    <location>
        <begin position="810"/>
        <end position="820"/>
    </location>
</feature>
<feature type="compositionally biased region" description="Gly residues" evidence="1">
    <location>
        <begin position="374"/>
        <end position="385"/>
    </location>
</feature>
<protein>
    <submittedName>
        <fullName evidence="2">Uncharacterized protein</fullName>
    </submittedName>
</protein>
<dbReference type="PANTHER" id="PTHR31191:SF4">
    <property type="entry name" value="CENTROSOMAL PROTEIN OF 126 KDA"/>
    <property type="match status" value="1"/>
</dbReference>
<name>A0A8S4PZN6_OWEFU</name>
<dbReference type="GO" id="GO:0007052">
    <property type="term" value="P:mitotic spindle organization"/>
    <property type="evidence" value="ECO:0007669"/>
    <property type="project" value="InterPro"/>
</dbReference>
<feature type="region of interest" description="Disordered" evidence="1">
    <location>
        <begin position="1"/>
        <end position="82"/>
    </location>
</feature>
<evidence type="ECO:0000313" key="2">
    <source>
        <dbReference type="EMBL" id="CAH1798215.1"/>
    </source>
</evidence>
<feature type="compositionally biased region" description="Polar residues" evidence="1">
    <location>
        <begin position="196"/>
        <end position="213"/>
    </location>
</feature>
<dbReference type="EMBL" id="CAIIXF020000011">
    <property type="protein sequence ID" value="CAH1798215.1"/>
    <property type="molecule type" value="Genomic_DNA"/>
</dbReference>
<accession>A0A8S4PZN6</accession>
<feature type="compositionally biased region" description="Polar residues" evidence="1">
    <location>
        <begin position="242"/>
        <end position="269"/>
    </location>
</feature>
<feature type="region of interest" description="Disordered" evidence="1">
    <location>
        <begin position="196"/>
        <end position="287"/>
    </location>
</feature>
<proteinExistence type="predicted"/>
<dbReference type="GO" id="GO:0097546">
    <property type="term" value="C:ciliary base"/>
    <property type="evidence" value="ECO:0007669"/>
    <property type="project" value="InterPro"/>
</dbReference>
<dbReference type="Proteomes" id="UP000749559">
    <property type="component" value="Unassembled WGS sequence"/>
</dbReference>
<feature type="compositionally biased region" description="Polar residues" evidence="1">
    <location>
        <begin position="504"/>
        <end position="521"/>
    </location>
</feature>
<feature type="compositionally biased region" description="Polar residues" evidence="1">
    <location>
        <begin position="826"/>
        <end position="843"/>
    </location>
</feature>
<dbReference type="PANTHER" id="PTHR31191">
    <property type="entry name" value="CENTROSOMAL PROTEIN CEP126"/>
    <property type="match status" value="1"/>
</dbReference>
<feature type="region of interest" description="Disordered" evidence="1">
    <location>
        <begin position="313"/>
        <end position="648"/>
    </location>
</feature>
<dbReference type="GO" id="GO:0005813">
    <property type="term" value="C:centrosome"/>
    <property type="evidence" value="ECO:0007669"/>
    <property type="project" value="InterPro"/>
</dbReference>
<dbReference type="GO" id="GO:0031122">
    <property type="term" value="P:cytoplasmic microtubule organization"/>
    <property type="evidence" value="ECO:0007669"/>
    <property type="project" value="InterPro"/>
</dbReference>
<feature type="region of interest" description="Disordered" evidence="1">
    <location>
        <begin position="117"/>
        <end position="184"/>
    </location>
</feature>
<feature type="compositionally biased region" description="Polar residues" evidence="1">
    <location>
        <begin position="456"/>
        <end position="474"/>
    </location>
</feature>
<feature type="compositionally biased region" description="Basic and acidic residues" evidence="1">
    <location>
        <begin position="321"/>
        <end position="332"/>
    </location>
</feature>
<feature type="region of interest" description="Disordered" evidence="1">
    <location>
        <begin position="927"/>
        <end position="962"/>
    </location>
</feature>
<feature type="compositionally biased region" description="Low complexity" evidence="1">
    <location>
        <begin position="171"/>
        <end position="184"/>
    </location>
</feature>
<sequence length="962" mass="105444">MNKYKQKAKGYTDQTRGYNDPERPHNSGSGQMVRTQDYARDVASRTTELHNRSLRNLSNSKSLFEQQLEQQQRQFSQNQQQSLHDFSAAIMSEINGSEIISQGQRSEGPNMEGAVIVDGEDESPEREDSPCSMDSLEVEPEKEPPDSVQQNMTGPQNRGFQNGLNNSFTISSGPSKQSTQSTTPTVYSNNLQYTQTSNSSAGQTVQNDPSLTGSPLVVDSRTKGRSQGKIRQADVKMRETSSDSNLYSGTLQNDNTNNYGVNRASSHQNIKSRDNLVPGSEPYPEGSKNQMGFAGGTKPVIVNPAHTNTNAYYVTPTGREPGGEVHGARQEGDGAADPQGGQTWGWVDPDSKQPLRATEIPPHQPKPPPHKPSQGGGSYRPGRGGSLSLRRTGVKTDVIQKELSKKSAEPTTAKLSYQSAQHKAWVIPPPTETSTVDSKYSNPSSHNNHDDYSNNTTKSAIDTNVTNKNDSVTNAKAVKTTPKKSNEPKPKLENIKEFYKDQLANDSDQESVGSTSAQSTPVKGILKPQGSRRPPPAPRSQFGIRDSIDLYKDHKQKDNAKTRRGIRWADEICDEEESDEDDEETSSLIQQNTHRPHTDSQNMASKSVTQKPRPCSAKVSSATPKADPRAPRAFSAGTIRHKPSGIPTPTSKVAFAGAPAPKASVVNVQEKSYAAAVKGDSEPKSAVYGTNGIRLDRTPTDDEINWLWDKVRTCLNRDKEDSEQASSDQSGPVNNKTPIATKVMDGANIPSSAMRTVQRIGNKELNNNVAVPPRRRTTSEPRHSLLQHRRLQQGQQPATLTSRDPGRNQGQGQYTVTQYTSYRPMGSQNSVTHPNSATNGANNTEVTESLAGFLAAEAMTAQNVSESQINHAVDLAQSKQLLLNSTHPKEKVPTAISIEEQRLMQSLERLNERLKITEQKAFPESRNDTHIYTGGFRGQTPIRNHQRAGSVGINRGPYNNFR</sequence>
<gene>
    <name evidence="2" type="ORF">OFUS_LOCUS22382</name>
</gene>
<feature type="compositionally biased region" description="Basic and acidic residues" evidence="1">
    <location>
        <begin position="231"/>
        <end position="241"/>
    </location>
</feature>
<feature type="compositionally biased region" description="Polar residues" evidence="1">
    <location>
        <begin position="586"/>
        <end position="610"/>
    </location>
</feature>
<feature type="region of interest" description="Disordered" evidence="1">
    <location>
        <begin position="719"/>
        <end position="843"/>
    </location>
</feature>
<feature type="compositionally biased region" description="Polar residues" evidence="1">
    <location>
        <begin position="147"/>
        <end position="170"/>
    </location>
</feature>
<feature type="compositionally biased region" description="Basic and acidic residues" evidence="1">
    <location>
        <begin position="484"/>
        <end position="500"/>
    </location>
</feature>
<dbReference type="Pfam" id="PF15352">
    <property type="entry name" value="K1377"/>
    <property type="match status" value="1"/>
</dbReference>
<dbReference type="GO" id="GO:0030496">
    <property type="term" value="C:midbody"/>
    <property type="evidence" value="ECO:0007669"/>
    <property type="project" value="TreeGrafter"/>
</dbReference>
<feature type="compositionally biased region" description="Basic and acidic residues" evidence="1">
    <location>
        <begin position="398"/>
        <end position="408"/>
    </location>
</feature>
<dbReference type="AlphaFoldDB" id="A0A8S4PZN6"/>
<reference evidence="2" key="1">
    <citation type="submission" date="2022-03" db="EMBL/GenBank/DDBJ databases">
        <authorList>
            <person name="Martin C."/>
        </authorList>
    </citation>
    <scope>NUCLEOTIDE SEQUENCE</scope>
</reference>
<dbReference type="GO" id="GO:1905515">
    <property type="term" value="P:non-motile cilium assembly"/>
    <property type="evidence" value="ECO:0007669"/>
    <property type="project" value="InterPro"/>
</dbReference>
<feature type="compositionally biased region" description="Basic and acidic residues" evidence="1">
    <location>
        <begin position="37"/>
        <end position="51"/>
    </location>
</feature>
<keyword evidence="3" id="KW-1185">Reference proteome</keyword>
<comment type="caution">
    <text evidence="2">The sequence shown here is derived from an EMBL/GenBank/DDBJ whole genome shotgun (WGS) entry which is preliminary data.</text>
</comment>